<evidence type="ECO:0000256" key="1">
    <source>
        <dbReference type="SAM" id="Phobius"/>
    </source>
</evidence>
<name>F2UHB1_SALR5</name>
<protein>
    <submittedName>
        <fullName evidence="2">Uncharacterized protein</fullName>
    </submittedName>
</protein>
<reference evidence="2" key="1">
    <citation type="submission" date="2009-08" db="EMBL/GenBank/DDBJ databases">
        <title>Annotation of Salpingoeca rosetta.</title>
        <authorList>
            <consortium name="The Broad Institute Genome Sequencing Platform"/>
            <person name="Russ C."/>
            <person name="Cuomo C."/>
            <person name="Burger G."/>
            <person name="Gray M.W."/>
            <person name="Holland P.W.H."/>
            <person name="King N."/>
            <person name="Lang F.B.F."/>
            <person name="Roger A.J."/>
            <person name="Ruiz-Trillo I."/>
            <person name="Young S.K."/>
            <person name="Zeng Q."/>
            <person name="Gargeya S."/>
            <person name="Alvarado L."/>
            <person name="Berlin A."/>
            <person name="Chapman S.B."/>
            <person name="Chen Z."/>
            <person name="Freedman E."/>
            <person name="Gellesch M."/>
            <person name="Goldberg J."/>
            <person name="Griggs A."/>
            <person name="Gujja S."/>
            <person name="Heilman E."/>
            <person name="Heiman D."/>
            <person name="Howarth C."/>
            <person name="Mehta T."/>
            <person name="Neiman D."/>
            <person name="Pearson M."/>
            <person name="Roberts A."/>
            <person name="Saif S."/>
            <person name="Shea T."/>
            <person name="Shenoy N."/>
            <person name="Sisk P."/>
            <person name="Stolte C."/>
            <person name="Sykes S."/>
            <person name="White J."/>
            <person name="Yandava C."/>
            <person name="Haas B."/>
            <person name="Nusbaum C."/>
            <person name="Birren B."/>
        </authorList>
    </citation>
    <scope>NUCLEOTIDE SEQUENCE [LARGE SCALE GENOMIC DNA]</scope>
    <source>
        <strain evidence="2">ATCC 50818</strain>
    </source>
</reference>
<gene>
    <name evidence="2" type="ORF">PTSG_07627</name>
</gene>
<evidence type="ECO:0000313" key="3">
    <source>
        <dbReference type="Proteomes" id="UP000007799"/>
    </source>
</evidence>
<dbReference type="AlphaFoldDB" id="F2UHB1"/>
<keyword evidence="1" id="KW-0472">Membrane</keyword>
<accession>F2UHB1</accession>
<dbReference type="GeneID" id="16071984"/>
<dbReference type="InParanoid" id="F2UHB1"/>
<dbReference type="KEGG" id="sre:PTSG_07627"/>
<keyword evidence="3" id="KW-1185">Reference proteome</keyword>
<dbReference type="Proteomes" id="UP000007799">
    <property type="component" value="Unassembled WGS sequence"/>
</dbReference>
<dbReference type="RefSeq" id="XP_004991424.1">
    <property type="nucleotide sequence ID" value="XM_004991367.1"/>
</dbReference>
<evidence type="ECO:0000313" key="2">
    <source>
        <dbReference type="EMBL" id="EGD76510.1"/>
    </source>
</evidence>
<dbReference type="EMBL" id="GL832974">
    <property type="protein sequence ID" value="EGD76510.1"/>
    <property type="molecule type" value="Genomic_DNA"/>
</dbReference>
<proteinExistence type="predicted"/>
<feature type="transmembrane region" description="Helical" evidence="1">
    <location>
        <begin position="30"/>
        <end position="53"/>
    </location>
</feature>
<keyword evidence="1" id="KW-1133">Transmembrane helix</keyword>
<dbReference type="Gene3D" id="1.20.5.170">
    <property type="match status" value="1"/>
</dbReference>
<organism evidence="3">
    <name type="scientific">Salpingoeca rosetta (strain ATCC 50818 / BSB-021)</name>
    <dbReference type="NCBI Taxonomy" id="946362"/>
    <lineage>
        <taxon>Eukaryota</taxon>
        <taxon>Choanoflagellata</taxon>
        <taxon>Craspedida</taxon>
        <taxon>Salpingoecidae</taxon>
        <taxon>Salpingoeca</taxon>
    </lineage>
</organism>
<sequence length="234" mass="26275">MAPTHDEDAPQSSSWTDCFKSRTKKQWGQIGGAYFILYTFFACWMAMHMAIYVSTTPETCTFTNGGNVCIGEPRFSRFRRSNIRGVDESPKFECAEGTCTAAMELRMNRDFRFHQLDGDIQVDCMLESTELNVSTISYAFSNCQIPADDIEKVVTSATPAGALDMRSCNASQSVSMLFEQGAMLPFAYAFQLEVDEVTVKQVPFELNVHCTVTTNEHSAKIDKDDMTFELQTPF</sequence>
<keyword evidence="1" id="KW-0812">Transmembrane</keyword>